<accession>A0AAF0XIP1</accession>
<evidence type="ECO:0008006" key="3">
    <source>
        <dbReference type="Google" id="ProtNLM"/>
    </source>
</evidence>
<evidence type="ECO:0000313" key="2">
    <source>
        <dbReference type="Proteomes" id="UP000077755"/>
    </source>
</evidence>
<dbReference type="PANTHER" id="PTHR45125:SF51">
    <property type="entry name" value="F21J9.4-RELATED"/>
    <property type="match status" value="1"/>
</dbReference>
<dbReference type="PANTHER" id="PTHR45125">
    <property type="entry name" value="F21J9.4-RELATED"/>
    <property type="match status" value="1"/>
</dbReference>
<name>A0AAF0XIP1_DAUCS</name>
<keyword evidence="2" id="KW-1185">Reference proteome</keyword>
<gene>
    <name evidence="1" type="ORF">DCAR_0728357</name>
</gene>
<reference evidence="1" key="2">
    <citation type="submission" date="2022-03" db="EMBL/GenBank/DDBJ databases">
        <title>Draft title - Genomic analysis of global carrot germplasm unveils the trajectory of domestication and the origin of high carotenoid orange carrot.</title>
        <authorList>
            <person name="Iorizzo M."/>
            <person name="Ellison S."/>
            <person name="Senalik D."/>
            <person name="Macko-Podgorni A."/>
            <person name="Grzebelus D."/>
            <person name="Bostan H."/>
            <person name="Rolling W."/>
            <person name="Curaba J."/>
            <person name="Simon P."/>
        </authorList>
    </citation>
    <scope>NUCLEOTIDE SEQUENCE</scope>
    <source>
        <tissue evidence="1">Leaf</tissue>
    </source>
</reference>
<evidence type="ECO:0000313" key="1">
    <source>
        <dbReference type="EMBL" id="WOH08906.1"/>
    </source>
</evidence>
<organism evidence="1 2">
    <name type="scientific">Daucus carota subsp. sativus</name>
    <name type="common">Carrot</name>
    <dbReference type="NCBI Taxonomy" id="79200"/>
    <lineage>
        <taxon>Eukaryota</taxon>
        <taxon>Viridiplantae</taxon>
        <taxon>Streptophyta</taxon>
        <taxon>Embryophyta</taxon>
        <taxon>Tracheophyta</taxon>
        <taxon>Spermatophyta</taxon>
        <taxon>Magnoliopsida</taxon>
        <taxon>eudicotyledons</taxon>
        <taxon>Gunneridae</taxon>
        <taxon>Pentapetalae</taxon>
        <taxon>asterids</taxon>
        <taxon>campanulids</taxon>
        <taxon>Apiales</taxon>
        <taxon>Apiaceae</taxon>
        <taxon>Apioideae</taxon>
        <taxon>Scandiceae</taxon>
        <taxon>Daucinae</taxon>
        <taxon>Daucus</taxon>
        <taxon>Daucus sect. Daucus</taxon>
    </lineage>
</organism>
<dbReference type="AlphaFoldDB" id="A0AAF0XIP1"/>
<reference evidence="1" key="1">
    <citation type="journal article" date="2016" name="Nat. Genet.">
        <title>A high-quality carrot genome assembly provides new insights into carotenoid accumulation and asterid genome evolution.</title>
        <authorList>
            <person name="Iorizzo M."/>
            <person name="Ellison S."/>
            <person name="Senalik D."/>
            <person name="Zeng P."/>
            <person name="Satapoomin P."/>
            <person name="Huang J."/>
            <person name="Bowman M."/>
            <person name="Iovene M."/>
            <person name="Sanseverino W."/>
            <person name="Cavagnaro P."/>
            <person name="Yildiz M."/>
            <person name="Macko-Podgorni A."/>
            <person name="Moranska E."/>
            <person name="Grzebelus E."/>
            <person name="Grzebelus D."/>
            <person name="Ashrafi H."/>
            <person name="Zheng Z."/>
            <person name="Cheng S."/>
            <person name="Spooner D."/>
            <person name="Van Deynze A."/>
            <person name="Simon P."/>
        </authorList>
    </citation>
    <scope>NUCLEOTIDE SEQUENCE</scope>
    <source>
        <tissue evidence="1">Leaf</tissue>
    </source>
</reference>
<protein>
    <recommendedName>
        <fullName evidence="3">No apical meristem-associated C-terminal domain-containing protein</fullName>
    </recommendedName>
</protein>
<sequence>MLNSEYSEYEELARPTQNFYFSQRIGEEKIVEATPVPSQVSPEKAKEKRARTKNFTKQEDEMLIPAWESISLDSITGSDQTNGTYWQRIQSYFMKHKYFKSDRSITSLTHRWSVIQLGVNKFQGFYNQFDGRSGFTELDKIAHAKKLYKDVLNVTFSLEHSAKEKKKRMGSECDDNGGAAILEQMRADLLESGKQRNEHLKEMIQLAKEQDERDKRREIKEQDEADAKIMAMDTSAMGAIEVEYFNSRKQEIMERRRTRFSI</sequence>
<dbReference type="Proteomes" id="UP000077755">
    <property type="component" value="Chromosome 7"/>
</dbReference>
<proteinExistence type="predicted"/>
<dbReference type="EMBL" id="CP093349">
    <property type="protein sequence ID" value="WOH08906.1"/>
    <property type="molecule type" value="Genomic_DNA"/>
</dbReference>